<reference evidence="16" key="1">
    <citation type="submission" date="2020-10" db="EMBL/GenBank/DDBJ databases">
        <authorList>
            <person name="Gilroy R."/>
        </authorList>
    </citation>
    <scope>NUCLEOTIDE SEQUENCE</scope>
    <source>
        <strain evidence="16">23406</strain>
    </source>
</reference>
<dbReference type="InterPro" id="IPR006295">
    <property type="entry name" value="DNA_primase_DnaG"/>
</dbReference>
<proteinExistence type="inferred from homology"/>
<evidence type="ECO:0000256" key="2">
    <source>
        <dbReference type="ARBA" id="ARBA00022515"/>
    </source>
</evidence>
<dbReference type="SUPFAM" id="SSF56731">
    <property type="entry name" value="DNA primase core"/>
    <property type="match status" value="1"/>
</dbReference>
<dbReference type="GO" id="GO:0003899">
    <property type="term" value="F:DNA-directed RNA polymerase activity"/>
    <property type="evidence" value="ECO:0007669"/>
    <property type="project" value="UniProtKB-UniRule"/>
</dbReference>
<dbReference type="SMART" id="SM00400">
    <property type="entry name" value="ZnF_CHCC"/>
    <property type="match status" value="1"/>
</dbReference>
<dbReference type="GO" id="GO:0003677">
    <property type="term" value="F:DNA binding"/>
    <property type="evidence" value="ECO:0007669"/>
    <property type="project" value="UniProtKB-KW"/>
</dbReference>
<reference evidence="16" key="2">
    <citation type="journal article" date="2021" name="PeerJ">
        <title>Extensive microbial diversity within the chicken gut microbiome revealed by metagenomics and culture.</title>
        <authorList>
            <person name="Gilroy R."/>
            <person name="Ravi A."/>
            <person name="Getino M."/>
            <person name="Pursley I."/>
            <person name="Horton D.L."/>
            <person name="Alikhan N.F."/>
            <person name="Baker D."/>
            <person name="Gharbi K."/>
            <person name="Hall N."/>
            <person name="Watson M."/>
            <person name="Adriaenssens E.M."/>
            <person name="Foster-Nyarko E."/>
            <person name="Jarju S."/>
            <person name="Secka A."/>
            <person name="Antonio M."/>
            <person name="Oren A."/>
            <person name="Chaudhuri R.R."/>
            <person name="La Ragione R."/>
            <person name="Hildebrand F."/>
            <person name="Pallen M.J."/>
        </authorList>
    </citation>
    <scope>NUCLEOTIDE SEQUENCE</scope>
    <source>
        <strain evidence="16">23406</strain>
    </source>
</reference>
<dbReference type="GO" id="GO:0005737">
    <property type="term" value="C:cytoplasm"/>
    <property type="evidence" value="ECO:0007669"/>
    <property type="project" value="TreeGrafter"/>
</dbReference>
<evidence type="ECO:0000256" key="8">
    <source>
        <dbReference type="ARBA" id="ARBA00022833"/>
    </source>
</evidence>
<dbReference type="Pfam" id="PF01807">
    <property type="entry name" value="Zn_ribbon_DnaG"/>
    <property type="match status" value="1"/>
</dbReference>
<organism evidence="16 17">
    <name type="scientific">Candidatus Stercoripulliclostridium merdipullorum</name>
    <dbReference type="NCBI Taxonomy" id="2840952"/>
    <lineage>
        <taxon>Bacteria</taxon>
        <taxon>Bacillati</taxon>
        <taxon>Bacillota</taxon>
        <taxon>Clostridia</taxon>
        <taxon>Eubacteriales</taxon>
        <taxon>Candidatus Stercoripulliclostridium</taxon>
    </lineage>
</organism>
<keyword evidence="9" id="KW-0460">Magnesium</keyword>
<comment type="similarity">
    <text evidence="12 13">Belongs to the DnaG primase family.</text>
</comment>
<dbReference type="PANTHER" id="PTHR30313:SF2">
    <property type="entry name" value="DNA PRIMASE"/>
    <property type="match status" value="1"/>
</dbReference>
<evidence type="ECO:0000256" key="13">
    <source>
        <dbReference type="PIRNR" id="PIRNR002811"/>
    </source>
</evidence>
<dbReference type="GO" id="GO:1990077">
    <property type="term" value="C:primosome complex"/>
    <property type="evidence" value="ECO:0007669"/>
    <property type="project" value="UniProtKB-KW"/>
</dbReference>
<dbReference type="Gene3D" id="1.10.860.10">
    <property type="entry name" value="DNAb Helicase, Chain A"/>
    <property type="match status" value="1"/>
</dbReference>
<dbReference type="SMART" id="SM00493">
    <property type="entry name" value="TOPRIM"/>
    <property type="match status" value="1"/>
</dbReference>
<dbReference type="InterPro" id="IPR019475">
    <property type="entry name" value="DNA_primase_DnaB-bd"/>
</dbReference>
<comment type="catalytic activity">
    <reaction evidence="12">
        <text>ssDNA + n NTP = ssDNA/pppN(pN)n-1 hybrid + (n-1) diphosphate.</text>
        <dbReference type="EC" id="2.7.7.101"/>
    </reaction>
</comment>
<dbReference type="GO" id="GO:0008270">
    <property type="term" value="F:zinc ion binding"/>
    <property type="evidence" value="ECO:0007669"/>
    <property type="project" value="UniProtKB-UniRule"/>
</dbReference>
<dbReference type="Gene3D" id="3.40.1360.10">
    <property type="match status" value="1"/>
</dbReference>
<dbReference type="Proteomes" id="UP000886891">
    <property type="component" value="Unassembled WGS sequence"/>
</dbReference>
<dbReference type="InterPro" id="IPR002694">
    <property type="entry name" value="Znf_CHC2"/>
</dbReference>
<keyword evidence="7 12" id="KW-0863">Zinc-finger</keyword>
<evidence type="ECO:0000256" key="14">
    <source>
        <dbReference type="PIRSR" id="PIRSR002811-1"/>
    </source>
</evidence>
<evidence type="ECO:0000259" key="15">
    <source>
        <dbReference type="PROSITE" id="PS50880"/>
    </source>
</evidence>
<name>A0A9D1NDJ7_9FIRM</name>
<dbReference type="AlphaFoldDB" id="A0A9D1NDJ7"/>
<evidence type="ECO:0000256" key="12">
    <source>
        <dbReference type="HAMAP-Rule" id="MF_00974"/>
    </source>
</evidence>
<keyword evidence="1 12" id="KW-0240">DNA-directed RNA polymerase</keyword>
<keyword evidence="3 12" id="KW-0808">Transferase</keyword>
<dbReference type="InterPro" id="IPR034151">
    <property type="entry name" value="TOPRIM_DnaG_bac"/>
</dbReference>
<dbReference type="InterPro" id="IPR030846">
    <property type="entry name" value="DnaG_bac"/>
</dbReference>
<keyword evidence="5 12" id="KW-0235">DNA replication</keyword>
<keyword evidence="4 12" id="KW-0548">Nucleotidyltransferase</keyword>
<feature type="zinc finger region" description="CHC2-type" evidence="12 14">
    <location>
        <begin position="37"/>
        <end position="61"/>
    </location>
</feature>
<dbReference type="PROSITE" id="PS50880">
    <property type="entry name" value="TOPRIM"/>
    <property type="match status" value="1"/>
</dbReference>
<evidence type="ECO:0000256" key="1">
    <source>
        <dbReference type="ARBA" id="ARBA00022478"/>
    </source>
</evidence>
<keyword evidence="10 12" id="KW-0238">DNA-binding</keyword>
<dbReference type="InterPro" id="IPR037068">
    <property type="entry name" value="DNA_primase_core_N_sf"/>
</dbReference>
<evidence type="ECO:0000256" key="9">
    <source>
        <dbReference type="ARBA" id="ARBA00022842"/>
    </source>
</evidence>
<feature type="domain" description="Toprim" evidence="15">
    <location>
        <begin position="257"/>
        <end position="338"/>
    </location>
</feature>
<dbReference type="PANTHER" id="PTHR30313">
    <property type="entry name" value="DNA PRIMASE"/>
    <property type="match status" value="1"/>
</dbReference>
<keyword evidence="2 12" id="KW-0639">Primosome</keyword>
<comment type="function">
    <text evidence="12 13">RNA polymerase that catalyzes the synthesis of short RNA molecules used as primers for DNA polymerase during DNA replication.</text>
</comment>
<dbReference type="FunFam" id="3.90.580.10:FF:000001">
    <property type="entry name" value="DNA primase"/>
    <property type="match status" value="1"/>
</dbReference>
<evidence type="ECO:0000256" key="6">
    <source>
        <dbReference type="ARBA" id="ARBA00022723"/>
    </source>
</evidence>
<dbReference type="CDD" id="cd03364">
    <property type="entry name" value="TOPRIM_DnaG_primases"/>
    <property type="match status" value="1"/>
</dbReference>
<dbReference type="GO" id="GO:0000428">
    <property type="term" value="C:DNA-directed RNA polymerase complex"/>
    <property type="evidence" value="ECO:0007669"/>
    <property type="project" value="UniProtKB-KW"/>
</dbReference>
<comment type="subunit">
    <text evidence="12">Monomer. Interacts with DnaB.</text>
</comment>
<evidence type="ECO:0000256" key="5">
    <source>
        <dbReference type="ARBA" id="ARBA00022705"/>
    </source>
</evidence>
<protein>
    <recommendedName>
        <fullName evidence="12 13">DNA primase</fullName>
        <ecNumber evidence="12">2.7.7.101</ecNumber>
    </recommendedName>
</protein>
<comment type="cofactor">
    <cofactor evidence="12 13 14">
        <name>Zn(2+)</name>
        <dbReference type="ChEBI" id="CHEBI:29105"/>
    </cofactor>
    <text evidence="12 13 14">Binds 1 zinc ion per monomer.</text>
</comment>
<dbReference type="Pfam" id="PF10410">
    <property type="entry name" value="DnaB_bind"/>
    <property type="match status" value="1"/>
</dbReference>
<dbReference type="InterPro" id="IPR016136">
    <property type="entry name" value="DNA_helicase_N/primase_C"/>
</dbReference>
<evidence type="ECO:0000256" key="10">
    <source>
        <dbReference type="ARBA" id="ARBA00023125"/>
    </source>
</evidence>
<dbReference type="Pfam" id="PF13155">
    <property type="entry name" value="Toprim_2"/>
    <property type="match status" value="1"/>
</dbReference>
<dbReference type="InterPro" id="IPR006171">
    <property type="entry name" value="TOPRIM_dom"/>
</dbReference>
<dbReference type="Gene3D" id="3.90.980.10">
    <property type="entry name" value="DNA primase, catalytic core, N-terminal domain"/>
    <property type="match status" value="1"/>
</dbReference>
<evidence type="ECO:0000256" key="3">
    <source>
        <dbReference type="ARBA" id="ARBA00022679"/>
    </source>
</evidence>
<keyword evidence="8 12" id="KW-0862">Zinc</keyword>
<dbReference type="InterPro" id="IPR013264">
    <property type="entry name" value="DNAG_N"/>
</dbReference>
<dbReference type="EC" id="2.7.7.101" evidence="12"/>
<dbReference type="EMBL" id="DVOH01000052">
    <property type="protein sequence ID" value="HIV00724.1"/>
    <property type="molecule type" value="Genomic_DNA"/>
</dbReference>
<dbReference type="GO" id="GO:0006269">
    <property type="term" value="P:DNA replication, synthesis of primer"/>
    <property type="evidence" value="ECO:0007669"/>
    <property type="project" value="UniProtKB-UniRule"/>
</dbReference>
<evidence type="ECO:0000313" key="17">
    <source>
        <dbReference type="Proteomes" id="UP000886891"/>
    </source>
</evidence>
<evidence type="ECO:0000256" key="4">
    <source>
        <dbReference type="ARBA" id="ARBA00022695"/>
    </source>
</evidence>
<dbReference type="Gene3D" id="3.90.580.10">
    <property type="entry name" value="Zinc finger, CHC2-type domain"/>
    <property type="match status" value="1"/>
</dbReference>
<dbReference type="Pfam" id="PF08275">
    <property type="entry name" value="DNAG_N"/>
    <property type="match status" value="1"/>
</dbReference>
<dbReference type="NCBIfam" id="TIGR01391">
    <property type="entry name" value="dnaG"/>
    <property type="match status" value="1"/>
</dbReference>
<keyword evidence="6 12" id="KW-0479">Metal-binding</keyword>
<dbReference type="SUPFAM" id="SSF57783">
    <property type="entry name" value="Zinc beta-ribbon"/>
    <property type="match status" value="1"/>
</dbReference>
<gene>
    <name evidence="12" type="primary">dnaG</name>
    <name evidence="16" type="ORF">IAB14_06400</name>
</gene>
<comment type="caution">
    <text evidence="16">The sequence shown here is derived from an EMBL/GenBank/DDBJ whole genome shotgun (WGS) entry which is preliminary data.</text>
</comment>
<evidence type="ECO:0000313" key="16">
    <source>
        <dbReference type="EMBL" id="HIV00724.1"/>
    </source>
</evidence>
<dbReference type="HAMAP" id="MF_00974">
    <property type="entry name" value="DNA_primase_DnaG"/>
    <property type="match status" value="1"/>
</dbReference>
<dbReference type="PIRSF" id="PIRSF002811">
    <property type="entry name" value="DnaG"/>
    <property type="match status" value="1"/>
</dbReference>
<evidence type="ECO:0000256" key="11">
    <source>
        <dbReference type="ARBA" id="ARBA00023163"/>
    </source>
</evidence>
<dbReference type="InterPro" id="IPR036977">
    <property type="entry name" value="DNA_primase_Znf_CHC2"/>
</dbReference>
<keyword evidence="11 12" id="KW-0804">Transcription</keyword>
<accession>A0A9D1NDJ7</accession>
<dbReference type="FunFam" id="3.40.1360.10:FF:000002">
    <property type="entry name" value="DNA primase"/>
    <property type="match status" value="1"/>
</dbReference>
<sequence>MFNEQWLAELKSKSDIVDVLSKFVYLEKKGSKYWACCPFHNEKTASFVVNPREQYYHCFSCKASGTVITFLMEHEKMTYREAIEWLAKRVGMTMPEEEDPQARQARKQRESALAAAKEAAHFYFEVLRSERGEPALSYLAERGIQSKTVTEFGLGYSPDYDSLPRYLSSKGYSVETMLYAGLVTRNDQGRISDFQAKRLIVPIINARGQVIGFGGRVIEKDKFPKYKNTSGTALFDKRRTIFGLNRIRKLQQSEDQKALILVEGYMDVISLTQAGIVNSVASMGTALTPEQCKELKRFVNLIYVCFDGDAAGQSATWRSLDLLKEAGLEVKVVSIPDGMDPDDAVKKGGKEGFSVLLDRALPLIEFKLQTVAARYRLDSPDGRNKFAKAALAVLHDLDEITRDVYIQVVSEMSKLSPESIANSLRDYRVETPRSRPTQAEESPAEDGFVLTPELRARIIAARYLLSSVFAHKDYVTIDALQASYFDYPVHKSIYEYLMRCVSARRRPVIGDLYDLLPEGRGEIDKMIEAIDKVSLDKQLTYYQECIRQLDAGKVQKRKKEIIEALKTATDPDTVQALKEELRKLTTK</sequence>
<dbReference type="InterPro" id="IPR050219">
    <property type="entry name" value="DnaG_primase"/>
</dbReference>
<evidence type="ECO:0000256" key="7">
    <source>
        <dbReference type="ARBA" id="ARBA00022771"/>
    </source>
</evidence>
<comment type="domain">
    <text evidence="12">Contains an N-terminal zinc-binding domain, a central core domain that contains the primase activity, and a C-terminal DnaB-binding domain.</text>
</comment>